<organism evidence="3 4">
    <name type="scientific">Piloderma croceum (strain F 1598)</name>
    <dbReference type="NCBI Taxonomy" id="765440"/>
    <lineage>
        <taxon>Eukaryota</taxon>
        <taxon>Fungi</taxon>
        <taxon>Dikarya</taxon>
        <taxon>Basidiomycota</taxon>
        <taxon>Agaricomycotina</taxon>
        <taxon>Agaricomycetes</taxon>
        <taxon>Agaricomycetidae</taxon>
        <taxon>Atheliales</taxon>
        <taxon>Atheliaceae</taxon>
        <taxon>Piloderma</taxon>
    </lineage>
</organism>
<reference evidence="4" key="2">
    <citation type="submission" date="2015-01" db="EMBL/GenBank/DDBJ databases">
        <title>Evolutionary Origins and Diversification of the Mycorrhizal Mutualists.</title>
        <authorList>
            <consortium name="DOE Joint Genome Institute"/>
            <consortium name="Mycorrhizal Genomics Consortium"/>
            <person name="Kohler A."/>
            <person name="Kuo A."/>
            <person name="Nagy L.G."/>
            <person name="Floudas D."/>
            <person name="Copeland A."/>
            <person name="Barry K.W."/>
            <person name="Cichocki N."/>
            <person name="Veneault-Fourrey C."/>
            <person name="LaButti K."/>
            <person name="Lindquist E.A."/>
            <person name="Lipzen A."/>
            <person name="Lundell T."/>
            <person name="Morin E."/>
            <person name="Murat C."/>
            <person name="Riley R."/>
            <person name="Ohm R."/>
            <person name="Sun H."/>
            <person name="Tunlid A."/>
            <person name="Henrissat B."/>
            <person name="Grigoriev I.V."/>
            <person name="Hibbett D.S."/>
            <person name="Martin F."/>
        </authorList>
    </citation>
    <scope>NUCLEOTIDE SEQUENCE [LARGE SCALE GENOMIC DNA]</scope>
    <source>
        <strain evidence="4">F 1598</strain>
    </source>
</reference>
<feature type="transmembrane region" description="Helical" evidence="2">
    <location>
        <begin position="310"/>
        <end position="330"/>
    </location>
</feature>
<feature type="transmembrane region" description="Helical" evidence="2">
    <location>
        <begin position="201"/>
        <end position="224"/>
    </location>
</feature>
<dbReference type="EMBL" id="KN832998">
    <property type="protein sequence ID" value="KIM81612.1"/>
    <property type="molecule type" value="Genomic_DNA"/>
</dbReference>
<proteinExistence type="predicted"/>
<evidence type="ECO:0000313" key="4">
    <source>
        <dbReference type="Proteomes" id="UP000054166"/>
    </source>
</evidence>
<keyword evidence="2" id="KW-0472">Membrane</keyword>
<gene>
    <name evidence="3" type="ORF">PILCRDRAFT_97668</name>
</gene>
<protein>
    <submittedName>
        <fullName evidence="3">Uncharacterized protein</fullName>
    </submittedName>
</protein>
<accession>A0A0C3BW98</accession>
<dbReference type="OrthoDB" id="2747447at2759"/>
<keyword evidence="2" id="KW-1133">Transmembrane helix</keyword>
<dbReference type="AlphaFoldDB" id="A0A0C3BW98"/>
<sequence length="611" mass="67075">MAPVHRVEYEPSHSQLPSTRDSRSSSSPTIVSNFQDLSAVLSLFAADTVEKKISDPRANDLWRMSTTWSVFGIIGVVRTYIKLTAGIHSAERAGVDIYDLGEYTSKRTINALCVSEIGSRASRTSWQDDRRQLLGQVNAVASRWKRPNIVVMGYSQCPFEGRKAFREIIGRSLSGAMTVIITCLPLLVLRDSRTGDMLDNLTLGVVAGSTLVAGCLLPLLIQIINPVGVTHLRNLQIPNRFNHGVLQDGDTVITSRMSSTVFWQNRNEALLPRSGDHIRMRLLAGFAACSTIAAYLLNYLELGRVQAWKAYAWLGIQIAILAFRFVLWATPLHVLANRPKTVLFFVAGSLVQPLDLHTEVSLRLHHDVVHFSVASAVSKVLNGGGSIGKLKLEALDLLSGIAPADILLAKYCEFDELTKMGGEIKAIRLPWSWVEEMYAAQGVILGHNPWTLGGLYLAAIVQDDTFQGLTTIHPIDAGADRAHGEDTRAIYSQKDPSLQDIVGITANNYGVSGSLVIGVIGNKMLKDHDLMDWHAEFRENVHDCRSSAVSNGPPHYELHMRNFGAGTLGTKSASKTVPDIDGLLEQGLRIGLKEKEKDHAQCSEFCTIFGF</sequence>
<feature type="region of interest" description="Disordered" evidence="1">
    <location>
        <begin position="1"/>
        <end position="28"/>
    </location>
</feature>
<name>A0A0C3BW98_PILCF</name>
<feature type="transmembrane region" description="Helical" evidence="2">
    <location>
        <begin position="168"/>
        <end position="189"/>
    </location>
</feature>
<dbReference type="Proteomes" id="UP000054166">
    <property type="component" value="Unassembled WGS sequence"/>
</dbReference>
<evidence type="ECO:0000313" key="3">
    <source>
        <dbReference type="EMBL" id="KIM81612.1"/>
    </source>
</evidence>
<dbReference type="HOGENOM" id="CLU_446967_0_0_1"/>
<feature type="transmembrane region" description="Helical" evidence="2">
    <location>
        <begin position="280"/>
        <end position="298"/>
    </location>
</feature>
<reference evidence="3 4" key="1">
    <citation type="submission" date="2014-04" db="EMBL/GenBank/DDBJ databases">
        <authorList>
            <consortium name="DOE Joint Genome Institute"/>
            <person name="Kuo A."/>
            <person name="Tarkka M."/>
            <person name="Buscot F."/>
            <person name="Kohler A."/>
            <person name="Nagy L.G."/>
            <person name="Floudas D."/>
            <person name="Copeland A."/>
            <person name="Barry K.W."/>
            <person name="Cichocki N."/>
            <person name="Veneault-Fourrey C."/>
            <person name="LaButti K."/>
            <person name="Lindquist E.A."/>
            <person name="Lipzen A."/>
            <person name="Lundell T."/>
            <person name="Morin E."/>
            <person name="Murat C."/>
            <person name="Sun H."/>
            <person name="Tunlid A."/>
            <person name="Henrissat B."/>
            <person name="Grigoriev I.V."/>
            <person name="Hibbett D.S."/>
            <person name="Martin F."/>
            <person name="Nordberg H.P."/>
            <person name="Cantor M.N."/>
            <person name="Hua S.X."/>
        </authorList>
    </citation>
    <scope>NUCLEOTIDE SEQUENCE [LARGE SCALE GENOMIC DNA]</scope>
    <source>
        <strain evidence="3 4">F 1598</strain>
    </source>
</reference>
<evidence type="ECO:0000256" key="2">
    <source>
        <dbReference type="SAM" id="Phobius"/>
    </source>
</evidence>
<dbReference type="InParanoid" id="A0A0C3BW98"/>
<keyword evidence="2" id="KW-0812">Transmembrane</keyword>
<keyword evidence="4" id="KW-1185">Reference proteome</keyword>
<evidence type="ECO:0000256" key="1">
    <source>
        <dbReference type="SAM" id="MobiDB-lite"/>
    </source>
</evidence>
<feature type="compositionally biased region" description="Basic and acidic residues" evidence="1">
    <location>
        <begin position="1"/>
        <end position="11"/>
    </location>
</feature>